<dbReference type="EMBL" id="OX365700">
    <property type="protein sequence ID" value="CAI4031252.1"/>
    <property type="molecule type" value="Genomic_DNA"/>
</dbReference>
<feature type="binding site" evidence="5">
    <location>
        <position position="160"/>
    </location>
    <ligand>
        <name>AMP</name>
        <dbReference type="ChEBI" id="CHEBI:456215"/>
    </ligand>
</feature>
<dbReference type="InterPro" id="IPR000850">
    <property type="entry name" value="Adenylat/UMP-CMP_kin"/>
</dbReference>
<keyword evidence="5" id="KW-0862">Zinc</keyword>
<reference evidence="9" key="1">
    <citation type="submission" date="2022-10" db="EMBL/GenBank/DDBJ databases">
        <authorList>
            <person name="Koch H."/>
        </authorList>
    </citation>
    <scope>NUCLEOTIDE SEQUENCE</scope>
    <source>
        <strain evidence="9">DNF</strain>
    </source>
</reference>
<evidence type="ECO:0000256" key="3">
    <source>
        <dbReference type="ARBA" id="ARBA00022741"/>
    </source>
</evidence>
<keyword evidence="5 7" id="KW-0067">ATP-binding</keyword>
<dbReference type="NCBIfam" id="NF001381">
    <property type="entry name" value="PRK00279.1-3"/>
    <property type="match status" value="1"/>
</dbReference>
<comment type="subcellular location">
    <subcellularLocation>
        <location evidence="5 7">Cytoplasm</location>
    </subcellularLocation>
</comment>
<feature type="binding site" evidence="5">
    <location>
        <position position="199"/>
    </location>
    <ligand>
        <name>ATP</name>
        <dbReference type="ChEBI" id="CHEBI:30616"/>
    </ligand>
</feature>
<dbReference type="Pfam" id="PF00406">
    <property type="entry name" value="ADK"/>
    <property type="match status" value="1"/>
</dbReference>
<evidence type="ECO:0000256" key="7">
    <source>
        <dbReference type="RuleBase" id="RU003331"/>
    </source>
</evidence>
<accession>A0AA86MY93</accession>
<dbReference type="GO" id="GO:0004017">
    <property type="term" value="F:AMP kinase activity"/>
    <property type="evidence" value="ECO:0007669"/>
    <property type="project" value="UniProtKB-UniRule"/>
</dbReference>
<keyword evidence="5" id="KW-0963">Cytoplasm</keyword>
<dbReference type="Pfam" id="PF05191">
    <property type="entry name" value="ADK_lid"/>
    <property type="match status" value="1"/>
</dbReference>
<proteinExistence type="inferred from homology"/>
<evidence type="ECO:0000259" key="8">
    <source>
        <dbReference type="Pfam" id="PF05191"/>
    </source>
</evidence>
<evidence type="ECO:0000313" key="9">
    <source>
        <dbReference type="EMBL" id="CAI4031252.1"/>
    </source>
</evidence>
<comment type="pathway">
    <text evidence="5">Purine metabolism; AMP biosynthesis via salvage pathway; AMP from ADP: step 1/1.</text>
</comment>
<evidence type="ECO:0000256" key="5">
    <source>
        <dbReference type="HAMAP-Rule" id="MF_00235"/>
    </source>
</evidence>
<keyword evidence="3 5" id="KW-0547">Nucleotide-binding</keyword>
<feature type="binding site" evidence="5">
    <location>
        <position position="127"/>
    </location>
    <ligand>
        <name>ATP</name>
        <dbReference type="ChEBI" id="CHEBI:30616"/>
    </ligand>
</feature>
<feature type="binding site" evidence="5">
    <location>
        <begin position="57"/>
        <end position="59"/>
    </location>
    <ligand>
        <name>AMP</name>
        <dbReference type="ChEBI" id="CHEBI:456215"/>
    </ligand>
</feature>
<dbReference type="InterPro" id="IPR007862">
    <property type="entry name" value="Adenylate_kinase_lid-dom"/>
</dbReference>
<dbReference type="GO" id="GO:0044209">
    <property type="term" value="P:AMP salvage"/>
    <property type="evidence" value="ECO:0007669"/>
    <property type="project" value="UniProtKB-UniRule"/>
</dbReference>
<dbReference type="PROSITE" id="PS00113">
    <property type="entry name" value="ADENYLATE_KINASE"/>
    <property type="match status" value="1"/>
</dbReference>
<keyword evidence="2 5" id="KW-0545">Nucleotide biosynthesis</keyword>
<dbReference type="FunFam" id="3.40.50.300:FF:000106">
    <property type="entry name" value="Adenylate kinase mitochondrial"/>
    <property type="match status" value="1"/>
</dbReference>
<dbReference type="EC" id="2.7.4.3" evidence="5 7"/>
<dbReference type="AlphaFoldDB" id="A0AA86MY93"/>
<feature type="binding site" evidence="5">
    <location>
        <position position="36"/>
    </location>
    <ligand>
        <name>AMP</name>
        <dbReference type="ChEBI" id="CHEBI:456215"/>
    </ligand>
</feature>
<keyword evidence="5" id="KW-0479">Metal-binding</keyword>
<feature type="binding site" evidence="5">
    <location>
        <position position="130"/>
    </location>
    <ligand>
        <name>Zn(2+)</name>
        <dbReference type="ChEBI" id="CHEBI:29105"/>
        <note>structural</note>
    </ligand>
</feature>
<dbReference type="InterPro" id="IPR027417">
    <property type="entry name" value="P-loop_NTPase"/>
</dbReference>
<dbReference type="Gene3D" id="3.40.50.300">
    <property type="entry name" value="P-loop containing nucleotide triphosphate hydrolases"/>
    <property type="match status" value="1"/>
</dbReference>
<evidence type="ECO:0000313" key="10">
    <source>
        <dbReference type="Proteomes" id="UP001179121"/>
    </source>
</evidence>
<feature type="binding site" evidence="5">
    <location>
        <position position="153"/>
    </location>
    <ligand>
        <name>Zn(2+)</name>
        <dbReference type="ChEBI" id="CHEBI:29105"/>
        <note>structural</note>
    </ligand>
</feature>
<feature type="binding site" evidence="5">
    <location>
        <begin position="136"/>
        <end position="137"/>
    </location>
    <ligand>
        <name>ATP</name>
        <dbReference type="ChEBI" id="CHEBI:30616"/>
    </ligand>
</feature>
<feature type="region of interest" description="LID" evidence="5">
    <location>
        <begin position="126"/>
        <end position="163"/>
    </location>
</feature>
<keyword evidence="1 5" id="KW-0808">Transferase</keyword>
<dbReference type="SUPFAM" id="SSF52540">
    <property type="entry name" value="P-loop containing nucleoside triphosphate hydrolases"/>
    <property type="match status" value="1"/>
</dbReference>
<evidence type="ECO:0000256" key="6">
    <source>
        <dbReference type="RuleBase" id="RU003330"/>
    </source>
</evidence>
<gene>
    <name evidence="5" type="primary">adk</name>
    <name evidence="9" type="ORF">DNFV4_01680</name>
</gene>
<comment type="catalytic activity">
    <reaction evidence="5 7">
        <text>AMP + ATP = 2 ADP</text>
        <dbReference type="Rhea" id="RHEA:12973"/>
        <dbReference type="ChEBI" id="CHEBI:30616"/>
        <dbReference type="ChEBI" id="CHEBI:456215"/>
        <dbReference type="ChEBI" id="CHEBI:456216"/>
        <dbReference type="EC" id="2.7.4.3"/>
    </reaction>
</comment>
<dbReference type="GO" id="GO:0008270">
    <property type="term" value="F:zinc ion binding"/>
    <property type="evidence" value="ECO:0007669"/>
    <property type="project" value="UniProtKB-UniRule"/>
</dbReference>
<dbReference type="PRINTS" id="PR00094">
    <property type="entry name" value="ADENYLTKNASE"/>
</dbReference>
<feature type="binding site" evidence="5">
    <location>
        <begin position="10"/>
        <end position="15"/>
    </location>
    <ligand>
        <name>ATP</name>
        <dbReference type="ChEBI" id="CHEBI:30616"/>
    </ligand>
</feature>
<comment type="function">
    <text evidence="5">Catalyzes the reversible transfer of the terminal phosphate group between ATP and AMP. Plays an important role in cellular energy homeostasis and in adenine nucleotide metabolism.</text>
</comment>
<comment type="domain">
    <text evidence="5">Consists of three domains, a large central CORE domain and two small peripheral domains, NMPbind and LID, which undergo movements during catalysis. The LID domain closes over the site of phosphoryl transfer upon ATP binding. Assembling and dissambling the active center during each catalytic cycle provides an effective means to prevent ATP hydrolysis. Some bacteria have evolved a zinc-coordinating structure that stabilizes the LID domain.</text>
</comment>
<evidence type="ECO:0000256" key="2">
    <source>
        <dbReference type="ARBA" id="ARBA00022727"/>
    </source>
</evidence>
<feature type="binding site" evidence="5">
    <location>
        <position position="31"/>
    </location>
    <ligand>
        <name>AMP</name>
        <dbReference type="ChEBI" id="CHEBI:456215"/>
    </ligand>
</feature>
<feature type="binding site" evidence="5">
    <location>
        <position position="171"/>
    </location>
    <ligand>
        <name>AMP</name>
        <dbReference type="ChEBI" id="CHEBI:456215"/>
    </ligand>
</feature>
<dbReference type="GO" id="GO:0005737">
    <property type="term" value="C:cytoplasm"/>
    <property type="evidence" value="ECO:0007669"/>
    <property type="project" value="UniProtKB-SubCell"/>
</dbReference>
<dbReference type="NCBIfam" id="NF011100">
    <property type="entry name" value="PRK14527.1"/>
    <property type="match status" value="1"/>
</dbReference>
<feature type="binding site" evidence="5">
    <location>
        <position position="92"/>
    </location>
    <ligand>
        <name>AMP</name>
        <dbReference type="ChEBI" id="CHEBI:456215"/>
    </ligand>
</feature>
<sequence length="218" mass="23753">MRVVFLGAPGVGKGTQADRIAAQTNQPKISTGDLLREAVKKQTALGLQAKSYMDRGALVPDEVVIGMVREKLGEPACAKGFILDGFPRTVAQAEALQRLLEDNRMTLDRVVNFAVPVGDIVKRLSGRRSCGKCQAVYHVDFAPPRVAEICDRCGAALVQRSDDKPDTVEARLRVYEEQTAPLIRYYQGKHLLADLDGSGSVEVVSGRLQRVLGPLMHT</sequence>
<feature type="binding site" evidence="5">
    <location>
        <position position="133"/>
    </location>
    <ligand>
        <name>Zn(2+)</name>
        <dbReference type="ChEBI" id="CHEBI:29105"/>
        <note>structural</note>
    </ligand>
</feature>
<dbReference type="HAMAP" id="MF_00235">
    <property type="entry name" value="Adenylate_kinase_Adk"/>
    <property type="match status" value="1"/>
</dbReference>
<feature type="binding site" evidence="5">
    <location>
        <begin position="85"/>
        <end position="88"/>
    </location>
    <ligand>
        <name>AMP</name>
        <dbReference type="ChEBI" id="CHEBI:456215"/>
    </ligand>
</feature>
<name>A0AA86MY93_9BACT</name>
<dbReference type="CDD" id="cd01428">
    <property type="entry name" value="ADK"/>
    <property type="match status" value="1"/>
</dbReference>
<dbReference type="NCBIfam" id="TIGR01351">
    <property type="entry name" value="adk"/>
    <property type="match status" value="1"/>
</dbReference>
<dbReference type="RefSeq" id="WP_289268188.1">
    <property type="nucleotide sequence ID" value="NZ_OX365700.1"/>
</dbReference>
<protein>
    <recommendedName>
        <fullName evidence="5 7">Adenylate kinase</fullName>
        <shortName evidence="5">AK</shortName>
        <ecNumber evidence="5 7">2.7.4.3</ecNumber>
    </recommendedName>
    <alternativeName>
        <fullName evidence="5">ATP-AMP transphosphorylase</fullName>
    </alternativeName>
    <alternativeName>
        <fullName evidence="5">ATP:AMP phosphotransferase</fullName>
    </alternativeName>
    <alternativeName>
        <fullName evidence="5">Adenylate monophosphate kinase</fullName>
    </alternativeName>
</protein>
<dbReference type="InterPro" id="IPR033690">
    <property type="entry name" value="Adenylat_kinase_CS"/>
</dbReference>
<keyword evidence="10" id="KW-1185">Reference proteome</keyword>
<feature type="region of interest" description="NMP" evidence="5">
    <location>
        <begin position="30"/>
        <end position="59"/>
    </location>
</feature>
<dbReference type="NCBIfam" id="NF001380">
    <property type="entry name" value="PRK00279.1-2"/>
    <property type="match status" value="1"/>
</dbReference>
<dbReference type="PANTHER" id="PTHR23359">
    <property type="entry name" value="NUCLEOTIDE KINASE"/>
    <property type="match status" value="1"/>
</dbReference>
<keyword evidence="4 5" id="KW-0418">Kinase</keyword>
<comment type="subunit">
    <text evidence="5 7">Monomer.</text>
</comment>
<evidence type="ECO:0000256" key="4">
    <source>
        <dbReference type="ARBA" id="ARBA00022777"/>
    </source>
</evidence>
<dbReference type="Proteomes" id="UP001179121">
    <property type="component" value="Chromosome"/>
</dbReference>
<organism evidence="9 10">
    <name type="scientific">Nitrospira tepida</name>
    <dbReference type="NCBI Taxonomy" id="2973512"/>
    <lineage>
        <taxon>Bacteria</taxon>
        <taxon>Pseudomonadati</taxon>
        <taxon>Nitrospirota</taxon>
        <taxon>Nitrospiria</taxon>
        <taxon>Nitrospirales</taxon>
        <taxon>Nitrospiraceae</taxon>
        <taxon>Nitrospira</taxon>
    </lineage>
</organism>
<dbReference type="InterPro" id="IPR006259">
    <property type="entry name" value="Adenyl_kin_sub"/>
</dbReference>
<comment type="similarity">
    <text evidence="5 6">Belongs to the adenylate kinase family.</text>
</comment>
<dbReference type="GO" id="GO:0005524">
    <property type="term" value="F:ATP binding"/>
    <property type="evidence" value="ECO:0007669"/>
    <property type="project" value="UniProtKB-UniRule"/>
</dbReference>
<feature type="binding site" evidence="5">
    <location>
        <position position="150"/>
    </location>
    <ligand>
        <name>Zn(2+)</name>
        <dbReference type="ChEBI" id="CHEBI:29105"/>
        <note>structural</note>
    </ligand>
</feature>
<feature type="domain" description="Adenylate kinase active site lid" evidence="8">
    <location>
        <begin position="127"/>
        <end position="162"/>
    </location>
</feature>
<dbReference type="KEGG" id="nti:DNFV4_01680"/>
<evidence type="ECO:0000256" key="1">
    <source>
        <dbReference type="ARBA" id="ARBA00022679"/>
    </source>
</evidence>